<evidence type="ECO:0000313" key="4">
    <source>
        <dbReference type="EMBL" id="CCA70531.1"/>
    </source>
</evidence>
<evidence type="ECO:0000256" key="2">
    <source>
        <dbReference type="SAM" id="MobiDB-lite"/>
    </source>
</evidence>
<dbReference type="OrthoDB" id="3295407at2759"/>
<feature type="region of interest" description="Disordered" evidence="2">
    <location>
        <begin position="176"/>
        <end position="278"/>
    </location>
</feature>
<dbReference type="Gene3D" id="3.30.160.60">
    <property type="entry name" value="Classic Zinc Finger"/>
    <property type="match status" value="1"/>
</dbReference>
<dbReference type="HOGENOM" id="CLU_872005_0_0_1"/>
<protein>
    <recommendedName>
        <fullName evidence="3">C2H2-type domain-containing protein</fullName>
    </recommendedName>
</protein>
<keyword evidence="5" id="KW-1185">Reference proteome</keyword>
<evidence type="ECO:0000256" key="1">
    <source>
        <dbReference type="PROSITE-ProRule" id="PRU00042"/>
    </source>
</evidence>
<dbReference type="Proteomes" id="UP000007148">
    <property type="component" value="Unassembled WGS sequence"/>
</dbReference>
<dbReference type="AlphaFoldDB" id="G4TGT8"/>
<feature type="compositionally biased region" description="Basic and acidic residues" evidence="2">
    <location>
        <begin position="191"/>
        <end position="200"/>
    </location>
</feature>
<feature type="domain" description="C2H2-type" evidence="3">
    <location>
        <begin position="6"/>
        <end position="35"/>
    </location>
</feature>
<sequence length="345" mass="37494">MATPLYECRWKNCTREFDQKELLQAHIISHIDVHEPIRLRDLHDYRKAAGESTVSSLPFRYLGTQTSLGSSQANAGLHVPDSIRGSSATKFSTLGIGMSPAFSNIPPAPSLSSQIESALASGQQGSQPMRELDPMMDLAAPFDAGIASGTSSAVTAPMGPSTPPPTSEEVKLMNAFTKTPTPPPSVLPAESRTEADDGGSRQRTLNPTTPARKAVKRKNVGGVTFSEATPQYKKRKTIPKTPFPDSDDDADDDSETEETEARRAILEQQSSDDEEEDTFALATQIQEGYLDVEEILSENSLMGDMPSLQPEVETDESKSHRGDEEDEIRSQATSSDIRVEDVTPR</sequence>
<keyword evidence="1" id="KW-0479">Metal-binding</keyword>
<feature type="compositionally biased region" description="Acidic residues" evidence="2">
    <location>
        <begin position="245"/>
        <end position="258"/>
    </location>
</feature>
<reference evidence="4 5" key="1">
    <citation type="journal article" date="2011" name="PLoS Pathog.">
        <title>Endophytic Life Strategies Decoded by Genome and Transcriptome Analyses of the Mutualistic Root Symbiont Piriformospora indica.</title>
        <authorList>
            <person name="Zuccaro A."/>
            <person name="Lahrmann U."/>
            <person name="Guldener U."/>
            <person name="Langen G."/>
            <person name="Pfiffi S."/>
            <person name="Biedenkopf D."/>
            <person name="Wong P."/>
            <person name="Samans B."/>
            <person name="Grimm C."/>
            <person name="Basiewicz M."/>
            <person name="Murat C."/>
            <person name="Martin F."/>
            <person name="Kogel K.H."/>
        </authorList>
    </citation>
    <scope>NUCLEOTIDE SEQUENCE [LARGE SCALE GENOMIC DNA]</scope>
    <source>
        <strain evidence="4 5">DSM 11827</strain>
    </source>
</reference>
<dbReference type="InParanoid" id="G4TGT8"/>
<evidence type="ECO:0000313" key="5">
    <source>
        <dbReference type="Proteomes" id="UP000007148"/>
    </source>
</evidence>
<proteinExistence type="predicted"/>
<evidence type="ECO:0000259" key="3">
    <source>
        <dbReference type="PROSITE" id="PS50157"/>
    </source>
</evidence>
<dbReference type="EMBL" id="CAFZ01000086">
    <property type="protein sequence ID" value="CCA70531.1"/>
    <property type="molecule type" value="Genomic_DNA"/>
</dbReference>
<keyword evidence="1" id="KW-0862">Zinc</keyword>
<comment type="caution">
    <text evidence="4">The sequence shown here is derived from an EMBL/GenBank/DDBJ whole genome shotgun (WGS) entry which is preliminary data.</text>
</comment>
<dbReference type="InterPro" id="IPR013087">
    <property type="entry name" value="Znf_C2H2_type"/>
</dbReference>
<dbReference type="PROSITE" id="PS00028">
    <property type="entry name" value="ZINC_FINGER_C2H2_1"/>
    <property type="match status" value="1"/>
</dbReference>
<dbReference type="PROSITE" id="PS50157">
    <property type="entry name" value="ZINC_FINGER_C2H2_2"/>
    <property type="match status" value="1"/>
</dbReference>
<feature type="region of interest" description="Disordered" evidence="2">
    <location>
        <begin position="295"/>
        <end position="345"/>
    </location>
</feature>
<keyword evidence="1" id="KW-0863">Zinc-finger</keyword>
<name>G4TGT8_SERID</name>
<accession>G4TGT8</accession>
<gene>
    <name evidence="4" type="ORF">PIIN_04468</name>
</gene>
<dbReference type="GO" id="GO:0008270">
    <property type="term" value="F:zinc ion binding"/>
    <property type="evidence" value="ECO:0007669"/>
    <property type="project" value="UniProtKB-KW"/>
</dbReference>
<organism evidence="4 5">
    <name type="scientific">Serendipita indica (strain DSM 11827)</name>
    <name type="common">Root endophyte fungus</name>
    <name type="synonym">Piriformospora indica</name>
    <dbReference type="NCBI Taxonomy" id="1109443"/>
    <lineage>
        <taxon>Eukaryota</taxon>
        <taxon>Fungi</taxon>
        <taxon>Dikarya</taxon>
        <taxon>Basidiomycota</taxon>
        <taxon>Agaricomycotina</taxon>
        <taxon>Agaricomycetes</taxon>
        <taxon>Sebacinales</taxon>
        <taxon>Serendipitaceae</taxon>
        <taxon>Serendipita</taxon>
    </lineage>
</organism>